<feature type="chain" id="PRO_5026821152" evidence="2">
    <location>
        <begin position="21"/>
        <end position="97"/>
    </location>
</feature>
<feature type="signal peptide" evidence="2">
    <location>
        <begin position="1"/>
        <end position="20"/>
    </location>
</feature>
<proteinExistence type="predicted"/>
<feature type="compositionally biased region" description="Low complexity" evidence="1">
    <location>
        <begin position="73"/>
        <end position="84"/>
    </location>
</feature>
<organism evidence="3">
    <name type="scientific">uncultured Solirubrobacteraceae bacterium</name>
    <dbReference type="NCBI Taxonomy" id="1162706"/>
    <lineage>
        <taxon>Bacteria</taxon>
        <taxon>Bacillati</taxon>
        <taxon>Actinomycetota</taxon>
        <taxon>Thermoleophilia</taxon>
        <taxon>Solirubrobacterales</taxon>
        <taxon>Solirubrobacteraceae</taxon>
        <taxon>environmental samples</taxon>
    </lineage>
</organism>
<feature type="region of interest" description="Disordered" evidence="1">
    <location>
        <begin position="73"/>
        <end position="97"/>
    </location>
</feature>
<feature type="compositionally biased region" description="Gly residues" evidence="1">
    <location>
        <begin position="85"/>
        <end position="97"/>
    </location>
</feature>
<evidence type="ECO:0000256" key="2">
    <source>
        <dbReference type="SAM" id="SignalP"/>
    </source>
</evidence>
<dbReference type="EMBL" id="CADCVR010000074">
    <property type="protein sequence ID" value="CAA9505900.1"/>
    <property type="molecule type" value="Genomic_DNA"/>
</dbReference>
<keyword evidence="2" id="KW-0732">Signal</keyword>
<protein>
    <submittedName>
        <fullName evidence="3">Uncharacterized protein</fullName>
    </submittedName>
</protein>
<dbReference type="AlphaFoldDB" id="A0A6J4SUV5"/>
<reference evidence="3" key="1">
    <citation type="submission" date="2020-02" db="EMBL/GenBank/DDBJ databases">
        <authorList>
            <person name="Meier V. D."/>
        </authorList>
    </citation>
    <scope>NUCLEOTIDE SEQUENCE</scope>
    <source>
        <strain evidence="3">AVDCRST_MAG53</strain>
    </source>
</reference>
<accession>A0A6J4SUV5</accession>
<gene>
    <name evidence="3" type="ORF">AVDCRST_MAG53-2415</name>
</gene>
<name>A0A6J4SUV5_9ACTN</name>
<feature type="non-terminal residue" evidence="3">
    <location>
        <position position="97"/>
    </location>
</feature>
<sequence length="97" mass="9886">MRLTTTLVAAALLFPAAASADGGVAALVKDCQDEKIDGTYTAQEYRDALRRLPTDVDEYTGCRETLRAAQLRAAASPRSAPAGGSSAGAGVRAGDGS</sequence>
<evidence type="ECO:0000313" key="3">
    <source>
        <dbReference type="EMBL" id="CAA9505900.1"/>
    </source>
</evidence>
<evidence type="ECO:0000256" key="1">
    <source>
        <dbReference type="SAM" id="MobiDB-lite"/>
    </source>
</evidence>